<gene>
    <name evidence="2" type="ORF">JW498_16665</name>
</gene>
<evidence type="ECO:0000313" key="2">
    <source>
        <dbReference type="EMBL" id="MBN0989001.1"/>
    </source>
</evidence>
<proteinExistence type="predicted"/>
<organism evidence="2 3">
    <name type="scientific">Amphritea pacifica</name>
    <dbReference type="NCBI Taxonomy" id="2811233"/>
    <lineage>
        <taxon>Bacteria</taxon>
        <taxon>Pseudomonadati</taxon>
        <taxon>Pseudomonadota</taxon>
        <taxon>Gammaproteobacteria</taxon>
        <taxon>Oceanospirillales</taxon>
        <taxon>Oceanospirillaceae</taxon>
        <taxon>Amphritea</taxon>
    </lineage>
</organism>
<dbReference type="SUPFAM" id="SSF56524">
    <property type="entry name" value="Oxidoreductase molybdopterin-binding domain"/>
    <property type="match status" value="1"/>
</dbReference>
<comment type="caution">
    <text evidence="2">The sequence shown here is derived from an EMBL/GenBank/DDBJ whole genome shotgun (WGS) entry which is preliminary data.</text>
</comment>
<name>A0ABS2WBM0_9GAMM</name>
<feature type="chain" id="PRO_5047526116" description="Oxidoreductase molybdopterin-binding domain-containing protein" evidence="1">
    <location>
        <begin position="21"/>
        <end position="166"/>
    </location>
</feature>
<keyword evidence="1" id="KW-0732">Signal</keyword>
<dbReference type="Gene3D" id="3.90.420.10">
    <property type="entry name" value="Oxidoreductase, molybdopterin-binding domain"/>
    <property type="match status" value="1"/>
</dbReference>
<dbReference type="Proteomes" id="UP000760472">
    <property type="component" value="Unassembled WGS sequence"/>
</dbReference>
<reference evidence="2 3" key="1">
    <citation type="submission" date="2021-02" db="EMBL/GenBank/DDBJ databases">
        <title>A novel species of genus Amphritea isolated from a fishpond in China.</title>
        <authorList>
            <person name="Lu H."/>
        </authorList>
    </citation>
    <scope>NUCLEOTIDE SEQUENCE [LARGE SCALE GENOMIC DNA]</scope>
    <source>
        <strain evidence="2 3">RP18W</strain>
    </source>
</reference>
<accession>A0ABS2WBM0</accession>
<keyword evidence="3" id="KW-1185">Reference proteome</keyword>
<evidence type="ECO:0000256" key="1">
    <source>
        <dbReference type="SAM" id="SignalP"/>
    </source>
</evidence>
<dbReference type="RefSeq" id="WP_205212352.1">
    <property type="nucleotide sequence ID" value="NZ_JAFFZO010000051.1"/>
</dbReference>
<evidence type="ECO:0008006" key="4">
    <source>
        <dbReference type="Google" id="ProtNLM"/>
    </source>
</evidence>
<evidence type="ECO:0000313" key="3">
    <source>
        <dbReference type="Proteomes" id="UP000760472"/>
    </source>
</evidence>
<feature type="signal peptide" evidence="1">
    <location>
        <begin position="1"/>
        <end position="20"/>
    </location>
</feature>
<sequence>MTKWTLALLAYWAVSLSVIAAPLPQPSGPVILSISGKIENTQDGQTAALDLALLQSLESDTFRLKTRWSDSIHSYHGPLLSAVLRYVGAQGNHIRLTALNDYSVEFERQYMDKYEPILAWSEDGEQLSVREKGPLWLMLPHHKFHELNSEVNTGRMIWQLSKIEIY</sequence>
<dbReference type="EMBL" id="JAFFZP010000031">
    <property type="protein sequence ID" value="MBN0989001.1"/>
    <property type="molecule type" value="Genomic_DNA"/>
</dbReference>
<dbReference type="InterPro" id="IPR036374">
    <property type="entry name" value="OxRdtase_Mopterin-bd_sf"/>
</dbReference>
<protein>
    <recommendedName>
        <fullName evidence="4">Oxidoreductase molybdopterin-binding domain-containing protein</fullName>
    </recommendedName>
</protein>